<evidence type="ECO:0000313" key="2">
    <source>
        <dbReference type="Proteomes" id="UP000702544"/>
    </source>
</evidence>
<sequence length="128" mass="14844">MSGRLARSFNELEVYQLALSLATDLFERTRSWPREERYALTSQLRRASRSIGASIAEAWGKRNYPRYFMSKLTEADSEQLETRHWIAVAANCGYLSRADAEEFLDRLSVIGKMLNRMLEKADQFCRTP</sequence>
<dbReference type="EMBL" id="JAACAK010000022">
    <property type="protein sequence ID" value="NIR74060.1"/>
    <property type="molecule type" value="Genomic_DNA"/>
</dbReference>
<dbReference type="Pfam" id="PF05635">
    <property type="entry name" value="23S_rRNA_IVP"/>
    <property type="match status" value="1"/>
</dbReference>
<gene>
    <name evidence="1" type="ORF">GWO12_02960</name>
</gene>
<dbReference type="AlphaFoldDB" id="A0AAE4Z5B5"/>
<dbReference type="Gene3D" id="1.20.1440.60">
    <property type="entry name" value="23S rRNA-intervening sequence"/>
    <property type="match status" value="1"/>
</dbReference>
<proteinExistence type="predicted"/>
<dbReference type="PANTHER" id="PTHR38471:SF2">
    <property type="entry name" value="FOUR HELIX BUNDLE PROTEIN"/>
    <property type="match status" value="1"/>
</dbReference>
<protein>
    <submittedName>
        <fullName evidence="1">Four helix bundle protein</fullName>
    </submittedName>
</protein>
<dbReference type="InterPro" id="IPR036583">
    <property type="entry name" value="23S_rRNA_IVS_sf"/>
</dbReference>
<dbReference type="PANTHER" id="PTHR38471">
    <property type="entry name" value="FOUR HELIX BUNDLE PROTEIN"/>
    <property type="match status" value="1"/>
</dbReference>
<dbReference type="CDD" id="cd16377">
    <property type="entry name" value="23S_rRNA_IVP_like"/>
    <property type="match status" value="1"/>
</dbReference>
<accession>A0AAE4Z5B5</accession>
<name>A0AAE4Z5B5_9BACT</name>
<reference evidence="1 2" key="1">
    <citation type="submission" date="2020-01" db="EMBL/GenBank/DDBJ databases">
        <title>Genomes assembled from Gulf of Kutch pelagic sediment metagenomes.</title>
        <authorList>
            <person name="Chandrashekar M."/>
            <person name="Mahajan M.S."/>
            <person name="Dave K.J."/>
            <person name="Vatsa P."/>
            <person name="Nathani N.M."/>
        </authorList>
    </citation>
    <scope>NUCLEOTIDE SEQUENCE [LARGE SCALE GENOMIC DNA]</scope>
    <source>
        <strain evidence="1">KS3-K002</strain>
    </source>
</reference>
<dbReference type="Proteomes" id="UP000702544">
    <property type="component" value="Unassembled WGS sequence"/>
</dbReference>
<dbReference type="InterPro" id="IPR012657">
    <property type="entry name" value="23S_rRNA-intervening_sequence"/>
</dbReference>
<evidence type="ECO:0000313" key="1">
    <source>
        <dbReference type="EMBL" id="NIR74060.1"/>
    </source>
</evidence>
<organism evidence="1 2">
    <name type="scientific">Candidatus Kutchimonas denitrificans</name>
    <dbReference type="NCBI Taxonomy" id="3056748"/>
    <lineage>
        <taxon>Bacteria</taxon>
        <taxon>Pseudomonadati</taxon>
        <taxon>Gemmatimonadota</taxon>
        <taxon>Gemmatimonadia</taxon>
        <taxon>Candidatus Palauibacterales</taxon>
        <taxon>Candidatus Palauibacteraceae</taxon>
        <taxon>Candidatus Kutchimonas</taxon>
    </lineage>
</organism>
<dbReference type="SUPFAM" id="SSF158446">
    <property type="entry name" value="IVS-encoded protein-like"/>
    <property type="match status" value="1"/>
</dbReference>
<dbReference type="NCBIfam" id="TIGR02436">
    <property type="entry name" value="four helix bundle protein"/>
    <property type="match status" value="1"/>
</dbReference>
<comment type="caution">
    <text evidence="1">The sequence shown here is derived from an EMBL/GenBank/DDBJ whole genome shotgun (WGS) entry which is preliminary data.</text>
</comment>